<dbReference type="InParanoid" id="A0A067P166"/>
<evidence type="ECO:0000313" key="2">
    <source>
        <dbReference type="Proteomes" id="UP000027073"/>
    </source>
</evidence>
<dbReference type="OrthoDB" id="2973245at2759"/>
<accession>A0A067P166</accession>
<evidence type="ECO:0008006" key="3">
    <source>
        <dbReference type="Google" id="ProtNLM"/>
    </source>
</evidence>
<reference evidence="2" key="1">
    <citation type="journal article" date="2014" name="Proc. Natl. Acad. Sci. U.S.A.">
        <title>Extensive sampling of basidiomycete genomes demonstrates inadequacy of the white-rot/brown-rot paradigm for wood decay fungi.</title>
        <authorList>
            <person name="Riley R."/>
            <person name="Salamov A.A."/>
            <person name="Brown D.W."/>
            <person name="Nagy L.G."/>
            <person name="Floudas D."/>
            <person name="Held B.W."/>
            <person name="Levasseur A."/>
            <person name="Lombard V."/>
            <person name="Morin E."/>
            <person name="Otillar R."/>
            <person name="Lindquist E.A."/>
            <person name="Sun H."/>
            <person name="LaButti K.M."/>
            <person name="Schmutz J."/>
            <person name="Jabbour D."/>
            <person name="Luo H."/>
            <person name="Baker S.E."/>
            <person name="Pisabarro A.G."/>
            <person name="Walton J.D."/>
            <person name="Blanchette R.A."/>
            <person name="Henrissat B."/>
            <person name="Martin F."/>
            <person name="Cullen D."/>
            <person name="Hibbett D.S."/>
            <person name="Grigoriev I.V."/>
        </authorList>
    </citation>
    <scope>NUCLEOTIDE SEQUENCE [LARGE SCALE GENOMIC DNA]</scope>
    <source>
        <strain evidence="2">PC15</strain>
    </source>
</reference>
<name>A0A067P166_PLEO1</name>
<gene>
    <name evidence="1" type="ORF">PLEOSDRAFT_1080916</name>
</gene>
<organism evidence="1 2">
    <name type="scientific">Pleurotus ostreatus (strain PC15)</name>
    <name type="common">Oyster mushroom</name>
    <dbReference type="NCBI Taxonomy" id="1137138"/>
    <lineage>
        <taxon>Eukaryota</taxon>
        <taxon>Fungi</taxon>
        <taxon>Dikarya</taxon>
        <taxon>Basidiomycota</taxon>
        <taxon>Agaricomycotina</taxon>
        <taxon>Agaricomycetes</taxon>
        <taxon>Agaricomycetidae</taxon>
        <taxon>Agaricales</taxon>
        <taxon>Pleurotineae</taxon>
        <taxon>Pleurotaceae</taxon>
        <taxon>Pleurotus</taxon>
    </lineage>
</organism>
<evidence type="ECO:0000313" key="1">
    <source>
        <dbReference type="EMBL" id="KDQ33864.1"/>
    </source>
</evidence>
<dbReference type="AlphaFoldDB" id="A0A067P166"/>
<dbReference type="VEuPathDB" id="FungiDB:PLEOSDRAFT_1080916"/>
<dbReference type="Proteomes" id="UP000027073">
    <property type="component" value="Unassembled WGS sequence"/>
</dbReference>
<sequence>MVPKWIPKCFRQMNKLRSSESKETSVLRLEGLRTLELYDVKHPLLEKGLVQCPNLECLLIKLYQPKALQLPPCIPAKLAKLVVHGRVIDPPPVFGKIICPSELSVEIKGPSYGRCVSWFQGCVNSLPFPRELRRITLKCDMKCDMDFSRERSIDYPAAENYAALFTFLEELDNFGKLQHVDMNILITAPADVKPGDGEETTEVEKIRDMFAPLLESGALEVELVIQRWVFEYGRHEVVLRITA</sequence>
<proteinExistence type="predicted"/>
<dbReference type="HOGENOM" id="CLU_1142961_0_0_1"/>
<protein>
    <recommendedName>
        <fullName evidence="3">F-box domain-containing protein</fullName>
    </recommendedName>
</protein>
<dbReference type="EMBL" id="KL198004">
    <property type="protein sequence ID" value="KDQ33864.1"/>
    <property type="molecule type" value="Genomic_DNA"/>
</dbReference>